<accession>A0A448WKM9</accession>
<comment type="caution">
    <text evidence="1">The sequence shown here is derived from an EMBL/GenBank/DDBJ whole genome shotgun (WGS) entry which is preliminary data.</text>
</comment>
<name>A0A448WKM9_9PLAT</name>
<dbReference type="Proteomes" id="UP000784294">
    <property type="component" value="Unassembled WGS sequence"/>
</dbReference>
<evidence type="ECO:0000313" key="2">
    <source>
        <dbReference type="Proteomes" id="UP000784294"/>
    </source>
</evidence>
<proteinExistence type="predicted"/>
<reference evidence="1" key="1">
    <citation type="submission" date="2018-11" db="EMBL/GenBank/DDBJ databases">
        <authorList>
            <consortium name="Pathogen Informatics"/>
        </authorList>
    </citation>
    <scope>NUCLEOTIDE SEQUENCE</scope>
</reference>
<sequence>MSASLPVHIVEGMIQFNPHSEGHGSSVSGQMLTTGAQSVEAFAKAIHFEEGRRGFTQDRKGSLGVIVLLEMSWLANSKSLMDSWTFLGRSIGLFLKVLF</sequence>
<keyword evidence="2" id="KW-1185">Reference proteome</keyword>
<gene>
    <name evidence="1" type="ORF">PXEA_LOCUS7539</name>
</gene>
<dbReference type="AlphaFoldDB" id="A0A448WKM9"/>
<protein>
    <submittedName>
        <fullName evidence="1">Uncharacterized protein</fullName>
    </submittedName>
</protein>
<dbReference type="EMBL" id="CAAALY010020003">
    <property type="protein sequence ID" value="VEL14099.1"/>
    <property type="molecule type" value="Genomic_DNA"/>
</dbReference>
<evidence type="ECO:0000313" key="1">
    <source>
        <dbReference type="EMBL" id="VEL14099.1"/>
    </source>
</evidence>
<organism evidence="1 2">
    <name type="scientific">Protopolystoma xenopodis</name>
    <dbReference type="NCBI Taxonomy" id="117903"/>
    <lineage>
        <taxon>Eukaryota</taxon>
        <taxon>Metazoa</taxon>
        <taxon>Spiralia</taxon>
        <taxon>Lophotrochozoa</taxon>
        <taxon>Platyhelminthes</taxon>
        <taxon>Monogenea</taxon>
        <taxon>Polyopisthocotylea</taxon>
        <taxon>Polystomatidea</taxon>
        <taxon>Polystomatidae</taxon>
        <taxon>Protopolystoma</taxon>
    </lineage>
</organism>